<dbReference type="Proteomes" id="UP000799118">
    <property type="component" value="Unassembled WGS sequence"/>
</dbReference>
<dbReference type="OrthoDB" id="3265169at2759"/>
<gene>
    <name evidence="1" type="ORF">BT96DRAFT_477792</name>
</gene>
<organism evidence="1 2">
    <name type="scientific">Gymnopus androsaceus JB14</name>
    <dbReference type="NCBI Taxonomy" id="1447944"/>
    <lineage>
        <taxon>Eukaryota</taxon>
        <taxon>Fungi</taxon>
        <taxon>Dikarya</taxon>
        <taxon>Basidiomycota</taxon>
        <taxon>Agaricomycotina</taxon>
        <taxon>Agaricomycetes</taxon>
        <taxon>Agaricomycetidae</taxon>
        <taxon>Agaricales</taxon>
        <taxon>Marasmiineae</taxon>
        <taxon>Omphalotaceae</taxon>
        <taxon>Gymnopus</taxon>
    </lineage>
</organism>
<evidence type="ECO:0000313" key="2">
    <source>
        <dbReference type="Proteomes" id="UP000799118"/>
    </source>
</evidence>
<keyword evidence="2" id="KW-1185">Reference proteome</keyword>
<protein>
    <submittedName>
        <fullName evidence="1">Uncharacterized protein</fullName>
    </submittedName>
</protein>
<proteinExistence type="predicted"/>
<dbReference type="EMBL" id="ML769787">
    <property type="protein sequence ID" value="KAE9387657.1"/>
    <property type="molecule type" value="Genomic_DNA"/>
</dbReference>
<accession>A0A6A4GR21</accession>
<sequence length="125" mass="13790">MPIGDEPSSGGARAGVEENIYSEMLTGTCGLLPTTTTAVKSPVEISLDSGLSLAPILIEITEPVRRNPHSLLHRISSQPNANQSSLPIQSRLCNRIFPYLCCSSRFYHQRLPFSLWLRWTEACCS</sequence>
<reference evidence="1" key="1">
    <citation type="journal article" date="2019" name="Environ. Microbiol.">
        <title>Fungal ecological strategies reflected in gene transcription - a case study of two litter decomposers.</title>
        <authorList>
            <person name="Barbi F."/>
            <person name="Kohler A."/>
            <person name="Barry K."/>
            <person name="Baskaran P."/>
            <person name="Daum C."/>
            <person name="Fauchery L."/>
            <person name="Ihrmark K."/>
            <person name="Kuo A."/>
            <person name="LaButti K."/>
            <person name="Lipzen A."/>
            <person name="Morin E."/>
            <person name="Grigoriev I.V."/>
            <person name="Henrissat B."/>
            <person name="Lindahl B."/>
            <person name="Martin F."/>
        </authorList>
    </citation>
    <scope>NUCLEOTIDE SEQUENCE</scope>
    <source>
        <strain evidence="1">JB14</strain>
    </source>
</reference>
<name>A0A6A4GR21_9AGAR</name>
<evidence type="ECO:0000313" key="1">
    <source>
        <dbReference type="EMBL" id="KAE9387657.1"/>
    </source>
</evidence>
<dbReference type="AlphaFoldDB" id="A0A6A4GR21"/>